<dbReference type="EMBL" id="AWQS01000045">
    <property type="protein sequence ID" value="EWT06484.1"/>
    <property type="molecule type" value="Genomic_DNA"/>
</dbReference>
<evidence type="ECO:0000256" key="2">
    <source>
        <dbReference type="SAM" id="Phobius"/>
    </source>
</evidence>
<feature type="transmembrane region" description="Helical" evidence="2">
    <location>
        <begin position="6"/>
        <end position="25"/>
    </location>
</feature>
<keyword evidence="2" id="KW-1133">Transmembrane helix</keyword>
<evidence type="ECO:0000313" key="3">
    <source>
        <dbReference type="EMBL" id="EWT06484.1"/>
    </source>
</evidence>
<proteinExistence type="predicted"/>
<dbReference type="PATRIC" id="fig|584657.3.peg.1566"/>
<keyword evidence="4" id="KW-1185">Reference proteome</keyword>
<sequence length="228" mass="25119">MQPPSVTVLLVSGYAFVLLLIAWGFDHMGQRSAEKAAQWRTGNFVYHSDQDAWKCHQDEWLYPASFDPDKRVIRYAGQHAICGRCPIKDECSPSPGPRELTRAIDPWPHSESGRFHRGISLCVAVIAVFLSAAMLLGAHDAADVIILVSTVIVTLVVAAGLGRALVRTPANFPQSVPHEASSAAVDVPRRRPEPAPASLDQVVDRYARRWASERRRAPVDLPNPSVRE</sequence>
<keyword evidence="2" id="KW-0812">Transmembrane</keyword>
<dbReference type="RefSeq" id="WP_034715376.1">
    <property type="nucleotide sequence ID" value="NZ_AWQS01000045.1"/>
</dbReference>
<comment type="caution">
    <text evidence="3">The sequence shown here is derived from an EMBL/GenBank/DDBJ whole genome shotgun (WGS) entry which is preliminary data.</text>
</comment>
<feature type="transmembrane region" description="Helical" evidence="2">
    <location>
        <begin position="144"/>
        <end position="166"/>
    </location>
</feature>
<evidence type="ECO:0000313" key="4">
    <source>
        <dbReference type="Proteomes" id="UP000019494"/>
    </source>
</evidence>
<feature type="transmembrane region" description="Helical" evidence="2">
    <location>
        <begin position="118"/>
        <end position="138"/>
    </location>
</feature>
<evidence type="ECO:0000256" key="1">
    <source>
        <dbReference type="SAM" id="MobiDB-lite"/>
    </source>
</evidence>
<feature type="region of interest" description="Disordered" evidence="1">
    <location>
        <begin position="172"/>
        <end position="200"/>
    </location>
</feature>
<organism evidence="3 4">
    <name type="scientific">Intrasporangium chromatireducens Q5-1</name>
    <dbReference type="NCBI Taxonomy" id="584657"/>
    <lineage>
        <taxon>Bacteria</taxon>
        <taxon>Bacillati</taxon>
        <taxon>Actinomycetota</taxon>
        <taxon>Actinomycetes</taxon>
        <taxon>Micrococcales</taxon>
        <taxon>Intrasporangiaceae</taxon>
        <taxon>Intrasporangium</taxon>
    </lineage>
</organism>
<gene>
    <name evidence="3" type="ORF">N864_20835</name>
</gene>
<name>W9GRH5_9MICO</name>
<dbReference type="OrthoDB" id="119867at2"/>
<protein>
    <submittedName>
        <fullName evidence="3">Uncharacterized protein</fullName>
    </submittedName>
</protein>
<reference evidence="4" key="1">
    <citation type="submission" date="2013-08" db="EMBL/GenBank/DDBJ databases">
        <title>Intrasporangium oryzae NRRL B-24470.</title>
        <authorList>
            <person name="Liu H."/>
            <person name="Wang G."/>
        </authorList>
    </citation>
    <scope>NUCLEOTIDE SEQUENCE [LARGE SCALE GENOMIC DNA]</scope>
    <source>
        <strain evidence="4">Q5-1</strain>
    </source>
</reference>
<keyword evidence="2" id="KW-0472">Membrane</keyword>
<dbReference type="Proteomes" id="UP000019494">
    <property type="component" value="Unassembled WGS sequence"/>
</dbReference>
<dbReference type="AlphaFoldDB" id="W9GRH5"/>
<accession>W9GRH5</accession>